<reference evidence="11" key="1">
    <citation type="journal article" date="2019" name="Int. J. Syst. Evol. Microbiol.">
        <title>The Global Catalogue of Microorganisms (GCM) 10K type strain sequencing project: providing services to taxonomists for standard genome sequencing and annotation.</title>
        <authorList>
            <consortium name="The Broad Institute Genomics Platform"/>
            <consortium name="The Broad Institute Genome Sequencing Center for Infectious Disease"/>
            <person name="Wu L."/>
            <person name="Ma J."/>
        </authorList>
    </citation>
    <scope>NUCLEOTIDE SEQUENCE [LARGE SCALE GENOMIC DNA]</scope>
    <source>
        <strain evidence="11">JCM 18198</strain>
    </source>
</reference>
<feature type="binding site" evidence="7">
    <location>
        <position position="263"/>
    </location>
    <ligand>
        <name>Mg(2+)</name>
        <dbReference type="ChEBI" id="CHEBI:18420"/>
    </ligand>
</feature>
<dbReference type="EMBL" id="BAABIP010000017">
    <property type="protein sequence ID" value="GAA4769329.1"/>
    <property type="molecule type" value="Genomic_DNA"/>
</dbReference>
<dbReference type="InterPro" id="IPR005225">
    <property type="entry name" value="Small_GTP-bd"/>
</dbReference>
<dbReference type="HAMAP" id="MF_00379">
    <property type="entry name" value="GTPase_MnmE"/>
    <property type="match status" value="1"/>
</dbReference>
<dbReference type="NCBIfam" id="NF003661">
    <property type="entry name" value="PRK05291.1-3"/>
    <property type="match status" value="1"/>
</dbReference>
<evidence type="ECO:0000256" key="1">
    <source>
        <dbReference type="ARBA" id="ARBA00011043"/>
    </source>
</evidence>
<feature type="binding site" evidence="7">
    <location>
        <begin position="282"/>
        <end position="285"/>
    </location>
    <ligand>
        <name>GTP</name>
        <dbReference type="ChEBI" id="CHEBI:37565"/>
    </ligand>
</feature>
<evidence type="ECO:0000256" key="6">
    <source>
        <dbReference type="ARBA" id="ARBA00023134"/>
    </source>
</evidence>
<dbReference type="NCBIfam" id="TIGR00231">
    <property type="entry name" value="small_GTP"/>
    <property type="match status" value="1"/>
</dbReference>
<keyword evidence="7" id="KW-0963">Cytoplasm</keyword>
<evidence type="ECO:0000256" key="4">
    <source>
        <dbReference type="ARBA" id="ARBA00022842"/>
    </source>
</evidence>
<dbReference type="InterPro" id="IPR025867">
    <property type="entry name" value="MnmE_helical"/>
</dbReference>
<feature type="binding site" evidence="7">
    <location>
        <position position="242"/>
    </location>
    <ligand>
        <name>Mg(2+)</name>
        <dbReference type="ChEBI" id="CHEBI:18420"/>
    </ligand>
</feature>
<keyword evidence="4 7" id="KW-0460">Magnesium</keyword>
<dbReference type="PANTHER" id="PTHR42714">
    <property type="entry name" value="TRNA MODIFICATION GTPASE GTPBP3"/>
    <property type="match status" value="1"/>
</dbReference>
<comment type="subcellular location">
    <subcellularLocation>
        <location evidence="7">Cytoplasm</location>
    </subcellularLocation>
</comment>
<feature type="binding site" evidence="7">
    <location>
        <position position="484"/>
    </location>
    <ligand>
        <name>(6S)-5-formyl-5,6,7,8-tetrahydrofolate</name>
        <dbReference type="ChEBI" id="CHEBI:57457"/>
    </ligand>
</feature>
<dbReference type="Gene3D" id="1.20.120.430">
    <property type="entry name" value="tRNA modification GTPase MnmE domain 2"/>
    <property type="match status" value="1"/>
</dbReference>
<comment type="caution">
    <text evidence="7">Lacks conserved residue(s) required for the propagation of feature annotation.</text>
</comment>
<keyword evidence="7" id="KW-0378">Hydrolase</keyword>
<comment type="cofactor">
    <cofactor evidence="7">
        <name>K(+)</name>
        <dbReference type="ChEBI" id="CHEBI:29103"/>
    </cofactor>
    <text evidence="7">Binds 1 potassium ion per subunit.</text>
</comment>
<feature type="domain" description="TrmE-type G" evidence="9">
    <location>
        <begin position="228"/>
        <end position="406"/>
    </location>
</feature>
<evidence type="ECO:0000256" key="7">
    <source>
        <dbReference type="HAMAP-Rule" id="MF_00379"/>
    </source>
</evidence>
<feature type="binding site" evidence="7">
    <location>
        <position position="23"/>
    </location>
    <ligand>
        <name>(6S)-5-formyl-5,6,7,8-tetrahydrofolate</name>
        <dbReference type="ChEBI" id="CHEBI:57457"/>
    </ligand>
</feature>
<dbReference type="Pfam" id="PF10396">
    <property type="entry name" value="TrmE_N"/>
    <property type="match status" value="1"/>
</dbReference>
<dbReference type="InterPro" id="IPR003593">
    <property type="entry name" value="AAA+_ATPase"/>
</dbReference>
<organism evidence="10 11">
    <name type="scientific">Flavobacterium hankyongi</name>
    <dbReference type="NCBI Taxonomy" id="1176532"/>
    <lineage>
        <taxon>Bacteria</taxon>
        <taxon>Pseudomonadati</taxon>
        <taxon>Bacteroidota</taxon>
        <taxon>Flavobacteriia</taxon>
        <taxon>Flavobacteriales</taxon>
        <taxon>Flavobacteriaceae</taxon>
        <taxon>Flavobacterium</taxon>
    </lineage>
</organism>
<dbReference type="Pfam" id="PF01926">
    <property type="entry name" value="MMR_HSR1"/>
    <property type="match status" value="1"/>
</dbReference>
<evidence type="ECO:0000313" key="10">
    <source>
        <dbReference type="EMBL" id="GAA4769329.1"/>
    </source>
</evidence>
<dbReference type="InterPro" id="IPR031168">
    <property type="entry name" value="G_TrmE"/>
</dbReference>
<sequence length="484" mass="53519">MIPNDTIVALATPSGAGAIAVIRISGKEAIAIANQVFKSVRNKDLTKQKSHTLHLGHIIDPSTSSGQGEKTLDQVLVAVFKGPNSYSGEDTVEISCHGSTFIQQQIIQLLLRKGCRMAQAGEFTLRSFLNGKMDLSQAEAVADLIASDNEASHQIAMQQMRGGFSNELAKLREELLNFASLIELELDFAEEDVEFADRSQFVDLLNRIEFVLKRLIDSFAVGNVIKNGIPVAIVGEPNVGKSTLLNALLNEERAIVSDIAGTTRDTIEDELVINGIGFRFIDTAGIRETKDYVESIGIQKTFEKIEQAQVVLYLVDGLQLKANNQLDVFINEIGKIQNQYPQKSLIVVVNKKDLIPVETLTAINNRIAAFQEELLAVNRKLFTNFISAKNKEGIEELKNTLLSFVNTGALRNNETIITNTRHYDSLLKALEEIQKVQWGMQQNLSSDLMAIDIRQALYYFGEITGEVTNDELLGNIFANFCIGK</sequence>
<dbReference type="CDD" id="cd14858">
    <property type="entry name" value="TrmE_N"/>
    <property type="match status" value="1"/>
</dbReference>
<dbReference type="InterPro" id="IPR006073">
    <property type="entry name" value="GTP-bd"/>
</dbReference>
<evidence type="ECO:0000256" key="2">
    <source>
        <dbReference type="ARBA" id="ARBA00022694"/>
    </source>
</evidence>
<feature type="binding site" evidence="7">
    <location>
        <begin position="257"/>
        <end position="263"/>
    </location>
    <ligand>
        <name>GTP</name>
        <dbReference type="ChEBI" id="CHEBI:37565"/>
    </ligand>
</feature>
<gene>
    <name evidence="7 10" type="primary">mnmE</name>
    <name evidence="7" type="synonym">trmE</name>
    <name evidence="10" type="ORF">GCM10023230_19110</name>
</gene>
<dbReference type="InterPro" id="IPR027266">
    <property type="entry name" value="TrmE/GcvT-like"/>
</dbReference>
<dbReference type="InterPro" id="IPR027368">
    <property type="entry name" value="MnmE_dom2"/>
</dbReference>
<dbReference type="Gene3D" id="3.40.50.300">
    <property type="entry name" value="P-loop containing nucleotide triphosphate hydrolases"/>
    <property type="match status" value="1"/>
</dbReference>
<evidence type="ECO:0000256" key="3">
    <source>
        <dbReference type="ARBA" id="ARBA00022741"/>
    </source>
</evidence>
<feature type="binding site" evidence="7">
    <location>
        <position position="132"/>
    </location>
    <ligand>
        <name>(6S)-5-formyl-5,6,7,8-tetrahydrofolate</name>
        <dbReference type="ChEBI" id="CHEBI:57457"/>
    </ligand>
</feature>
<dbReference type="Proteomes" id="UP001500141">
    <property type="component" value="Unassembled WGS sequence"/>
</dbReference>
<keyword evidence="6 7" id="KW-0342">GTP-binding</keyword>
<dbReference type="PANTHER" id="PTHR42714:SF2">
    <property type="entry name" value="TRNA MODIFICATION GTPASE GTPBP3, MITOCHONDRIAL"/>
    <property type="match status" value="1"/>
</dbReference>
<dbReference type="EC" id="3.6.-.-" evidence="7"/>
<comment type="similarity">
    <text evidence="1 7 8">Belongs to the TRAFAC class TrmE-Era-EngA-EngB-Septin-like GTPase superfamily. TrmE GTPase family.</text>
</comment>
<dbReference type="PROSITE" id="PS51709">
    <property type="entry name" value="G_TRME"/>
    <property type="match status" value="1"/>
</dbReference>
<dbReference type="SUPFAM" id="SSF52540">
    <property type="entry name" value="P-loop containing nucleoside triphosphate hydrolases"/>
    <property type="match status" value="1"/>
</dbReference>
<dbReference type="Gene3D" id="3.30.1360.120">
    <property type="entry name" value="Probable tRNA modification gtpase trme, domain 1"/>
    <property type="match status" value="1"/>
</dbReference>
<feature type="binding site" evidence="7">
    <location>
        <position position="262"/>
    </location>
    <ligand>
        <name>K(+)</name>
        <dbReference type="ChEBI" id="CHEBI:29103"/>
    </ligand>
</feature>
<comment type="caution">
    <text evidence="10">The sequence shown here is derived from an EMBL/GenBank/DDBJ whole genome shotgun (WGS) entry which is preliminary data.</text>
</comment>
<dbReference type="InterPro" id="IPR027417">
    <property type="entry name" value="P-loop_NTPase"/>
</dbReference>
<evidence type="ECO:0000259" key="9">
    <source>
        <dbReference type="PROSITE" id="PS51709"/>
    </source>
</evidence>
<keyword evidence="2 7" id="KW-0819">tRNA processing</keyword>
<feature type="binding site" evidence="7">
    <location>
        <position position="238"/>
    </location>
    <ligand>
        <name>K(+)</name>
        <dbReference type="ChEBI" id="CHEBI:29103"/>
    </ligand>
</feature>
<name>A0ABP8ZZ20_9FLAO</name>
<dbReference type="CDD" id="cd04164">
    <property type="entry name" value="trmE"/>
    <property type="match status" value="1"/>
</dbReference>
<keyword evidence="11" id="KW-1185">Reference proteome</keyword>
<dbReference type="Pfam" id="PF12631">
    <property type="entry name" value="MnmE_helical"/>
    <property type="match status" value="1"/>
</dbReference>
<comment type="function">
    <text evidence="7">Exhibits a very high intrinsic GTPase hydrolysis rate. Involved in the addition of a carboxymethylaminomethyl (cmnm) group at the wobble position (U34) of certain tRNAs, forming tRNA-cmnm(5)s(2)U34.</text>
</comment>
<dbReference type="RefSeq" id="WP_264542210.1">
    <property type="nucleotide sequence ID" value="NZ_BAABIP010000017.1"/>
</dbReference>
<dbReference type="InterPro" id="IPR018948">
    <property type="entry name" value="GTP-bd_TrmE_N"/>
</dbReference>
<dbReference type="SUPFAM" id="SSF116878">
    <property type="entry name" value="TrmE connector domain"/>
    <property type="match status" value="1"/>
</dbReference>
<protein>
    <recommendedName>
        <fullName evidence="7">tRNA modification GTPase MnmE</fullName>
        <ecNumber evidence="7">3.6.-.-</ecNumber>
    </recommendedName>
</protein>
<evidence type="ECO:0000313" key="11">
    <source>
        <dbReference type="Proteomes" id="UP001500141"/>
    </source>
</evidence>
<dbReference type="NCBIfam" id="TIGR00450">
    <property type="entry name" value="mnmE_trmE_thdF"/>
    <property type="match status" value="1"/>
</dbReference>
<feature type="binding site" evidence="7">
    <location>
        <position position="93"/>
    </location>
    <ligand>
        <name>(6S)-5-formyl-5,6,7,8-tetrahydrofolate</name>
        <dbReference type="ChEBI" id="CHEBI:57457"/>
    </ligand>
</feature>
<keyword evidence="7" id="KW-0479">Metal-binding</keyword>
<feature type="binding site" evidence="7">
    <location>
        <position position="257"/>
    </location>
    <ligand>
        <name>K(+)</name>
        <dbReference type="ChEBI" id="CHEBI:29103"/>
    </ligand>
</feature>
<dbReference type="PRINTS" id="PR00326">
    <property type="entry name" value="GTP1OBG"/>
</dbReference>
<feature type="binding site" evidence="7">
    <location>
        <begin position="238"/>
        <end position="243"/>
    </location>
    <ligand>
        <name>GTP</name>
        <dbReference type="ChEBI" id="CHEBI:37565"/>
    </ligand>
</feature>
<accession>A0ABP8ZZ20</accession>
<keyword evidence="3 7" id="KW-0547">Nucleotide-binding</keyword>
<dbReference type="InterPro" id="IPR004520">
    <property type="entry name" value="GTPase_MnmE"/>
</dbReference>
<comment type="subunit">
    <text evidence="7">Homodimer. Heterotetramer of two MnmE and two MnmG subunits.</text>
</comment>
<feature type="binding site" evidence="7">
    <location>
        <position position="259"/>
    </location>
    <ligand>
        <name>K(+)</name>
        <dbReference type="ChEBI" id="CHEBI:29103"/>
    </ligand>
</feature>
<evidence type="ECO:0000256" key="8">
    <source>
        <dbReference type="RuleBase" id="RU003313"/>
    </source>
</evidence>
<evidence type="ECO:0000256" key="5">
    <source>
        <dbReference type="ARBA" id="ARBA00022958"/>
    </source>
</evidence>
<dbReference type="SMART" id="SM00382">
    <property type="entry name" value="AAA"/>
    <property type="match status" value="1"/>
</dbReference>
<keyword evidence="5 7" id="KW-0630">Potassium</keyword>
<proteinExistence type="inferred from homology"/>